<evidence type="ECO:0000256" key="1">
    <source>
        <dbReference type="SAM" id="Phobius"/>
    </source>
</evidence>
<organism evidence="2">
    <name type="scientific">marine sediment metagenome</name>
    <dbReference type="NCBI Taxonomy" id="412755"/>
    <lineage>
        <taxon>unclassified sequences</taxon>
        <taxon>metagenomes</taxon>
        <taxon>ecological metagenomes</taxon>
    </lineage>
</organism>
<comment type="caution">
    <text evidence="2">The sequence shown here is derived from an EMBL/GenBank/DDBJ whole genome shotgun (WGS) entry which is preliminary data.</text>
</comment>
<protein>
    <submittedName>
        <fullName evidence="2">Uncharacterized protein</fullName>
    </submittedName>
</protein>
<dbReference type="AlphaFoldDB" id="A0A0F9MUG5"/>
<reference evidence="2" key="1">
    <citation type="journal article" date="2015" name="Nature">
        <title>Complex archaea that bridge the gap between prokaryotes and eukaryotes.</title>
        <authorList>
            <person name="Spang A."/>
            <person name="Saw J.H."/>
            <person name="Jorgensen S.L."/>
            <person name="Zaremba-Niedzwiedzka K."/>
            <person name="Martijn J."/>
            <person name="Lind A.E."/>
            <person name="van Eijk R."/>
            <person name="Schleper C."/>
            <person name="Guy L."/>
            <person name="Ettema T.J."/>
        </authorList>
    </citation>
    <scope>NUCLEOTIDE SEQUENCE</scope>
</reference>
<keyword evidence="1" id="KW-1133">Transmembrane helix</keyword>
<keyword evidence="1" id="KW-0812">Transmembrane</keyword>
<keyword evidence="1" id="KW-0472">Membrane</keyword>
<gene>
    <name evidence="2" type="ORF">LCGC14_1416160</name>
</gene>
<accession>A0A0F9MUG5</accession>
<name>A0A0F9MUG5_9ZZZZ</name>
<dbReference type="EMBL" id="LAZR01009393">
    <property type="protein sequence ID" value="KKM72867.1"/>
    <property type="molecule type" value="Genomic_DNA"/>
</dbReference>
<sequence>MALGTIISGAKGSVVIPVGALSFTTVAINGLVIRWTMSIAREEHDTTTFAVTSNFREWKGGMASFTGRCEGYLSADESLLMTPLEVEDQAPVASFSLVATTNRTYGFAGLITGVDMGVDKGAHTSFAFTFRGSGQITAA</sequence>
<feature type="transmembrane region" description="Helical" evidence="1">
    <location>
        <begin position="12"/>
        <end position="33"/>
    </location>
</feature>
<proteinExistence type="predicted"/>
<evidence type="ECO:0000313" key="2">
    <source>
        <dbReference type="EMBL" id="KKM72867.1"/>
    </source>
</evidence>